<feature type="compositionally biased region" description="Low complexity" evidence="1">
    <location>
        <begin position="154"/>
        <end position="163"/>
    </location>
</feature>
<organism evidence="3 4">
    <name type="scientific">Mycena venus</name>
    <dbReference type="NCBI Taxonomy" id="2733690"/>
    <lineage>
        <taxon>Eukaryota</taxon>
        <taxon>Fungi</taxon>
        <taxon>Dikarya</taxon>
        <taxon>Basidiomycota</taxon>
        <taxon>Agaricomycotina</taxon>
        <taxon>Agaricomycetes</taxon>
        <taxon>Agaricomycetidae</taxon>
        <taxon>Agaricales</taxon>
        <taxon>Marasmiineae</taxon>
        <taxon>Mycenaceae</taxon>
        <taxon>Mycena</taxon>
    </lineage>
</organism>
<evidence type="ECO:0000313" key="4">
    <source>
        <dbReference type="Proteomes" id="UP000620124"/>
    </source>
</evidence>
<evidence type="ECO:0000313" key="3">
    <source>
        <dbReference type="EMBL" id="KAF7348808.1"/>
    </source>
</evidence>
<feature type="compositionally biased region" description="Basic residues" evidence="1">
    <location>
        <begin position="279"/>
        <end position="288"/>
    </location>
</feature>
<feature type="region of interest" description="Disordered" evidence="1">
    <location>
        <begin position="55"/>
        <end position="328"/>
    </location>
</feature>
<accession>A0A8H7CVE9</accession>
<proteinExistence type="predicted"/>
<keyword evidence="4" id="KW-1185">Reference proteome</keyword>
<dbReference type="OrthoDB" id="3010156at2759"/>
<dbReference type="EMBL" id="JACAZI010000011">
    <property type="protein sequence ID" value="KAF7348808.1"/>
    <property type="molecule type" value="Genomic_DNA"/>
</dbReference>
<evidence type="ECO:0000256" key="1">
    <source>
        <dbReference type="SAM" id="MobiDB-lite"/>
    </source>
</evidence>
<dbReference type="Pfam" id="PF20149">
    <property type="entry name" value="DUF6532"/>
    <property type="match status" value="1"/>
</dbReference>
<evidence type="ECO:0000259" key="2">
    <source>
        <dbReference type="Pfam" id="PF20149"/>
    </source>
</evidence>
<feature type="compositionally biased region" description="Basic and acidic residues" evidence="1">
    <location>
        <begin position="219"/>
        <end position="246"/>
    </location>
</feature>
<name>A0A8H7CVE9_9AGAR</name>
<dbReference type="AlphaFoldDB" id="A0A8H7CVE9"/>
<feature type="domain" description="DUF6532" evidence="2">
    <location>
        <begin position="478"/>
        <end position="669"/>
    </location>
</feature>
<dbReference type="Proteomes" id="UP000620124">
    <property type="component" value="Unassembled WGS sequence"/>
</dbReference>
<sequence length="696" mass="75738">MSTNNLTAAEKRKITLAAKAERARQEQAAFIAESKVAGGRKAKADANKNAIWKVDQSASRKRALSTAQASETVKKARGTKTASGPVNEEAAPEVPAAKAKASGRKYVPATIEDSDESAPETKKPAKSARTKVKAVVTKGLKVLSRAKATKTSKETTVTKTVNTDQSDDEESVSANEDEFRAEVPHVVLKKAQVAQAESADDSDRDIDMNAKGKVPVHGSAKDLFESDKESIEIDKPRNKGESRQENFEPESDDTFSDAPKRVAINISDIDMSDPEPVGKRRASVHSRRSSVASWSSGQDLRVPDSDADDDVESYSKPPMKKGKSACRPLRTYGGDDMRLHEAIAKGLTTVPLDGVSLDGAPLDDHSRRSSTASLYVMYDPAAEDVNPVPKKARKVSTVRQKQAELERPEVRPVQPAPRQLSKGLMTQLDRIAAGTIDAASHDESSWHISARIMFPAAGKDIGLNGQTEELKVVLRGCIEFIKLSLLFEDAYPAIVSRAGFARSYLLSAAQAPEAIYIKKRLESDLTFASRLADIPLDRINICRGDFKRFGGQEAPGLYNFASLPVSQVKTVVNDLLQDHRYIFPVDPMTSRLKVELPFQHEAIVRVLKKAVFTGPFKTKNLHLFASTSEKHPKRLELPDAMVCLAATAVYGALVEYRATGTQQKHSLHRSDTTSSTSNAAGSSSILINLVEVPDSD</sequence>
<feature type="compositionally biased region" description="Low complexity" evidence="1">
    <location>
        <begin position="85"/>
        <end position="100"/>
    </location>
</feature>
<reference evidence="3" key="1">
    <citation type="submission" date="2020-05" db="EMBL/GenBank/DDBJ databases">
        <title>Mycena genomes resolve the evolution of fungal bioluminescence.</title>
        <authorList>
            <person name="Tsai I.J."/>
        </authorList>
    </citation>
    <scope>NUCLEOTIDE SEQUENCE</scope>
    <source>
        <strain evidence="3">CCC161011</strain>
    </source>
</reference>
<dbReference type="InterPro" id="IPR045341">
    <property type="entry name" value="DUF6532"/>
</dbReference>
<comment type="caution">
    <text evidence="3">The sequence shown here is derived from an EMBL/GenBank/DDBJ whole genome shotgun (WGS) entry which is preliminary data.</text>
</comment>
<protein>
    <recommendedName>
        <fullName evidence="2">DUF6532 domain-containing protein</fullName>
    </recommendedName>
</protein>
<gene>
    <name evidence="3" type="ORF">MVEN_01400600</name>
</gene>